<dbReference type="NCBIfam" id="NF038123">
    <property type="entry name" value="NF038123_dom"/>
    <property type="match status" value="1"/>
</dbReference>
<dbReference type="EMBL" id="JOSZ01000054">
    <property type="protein sequence ID" value="KFM16352.1"/>
    <property type="molecule type" value="Genomic_DNA"/>
</dbReference>
<evidence type="ECO:0000259" key="1">
    <source>
        <dbReference type="Pfam" id="PF06468"/>
    </source>
</evidence>
<dbReference type="AlphaFoldDB" id="A0A087RS98"/>
<keyword evidence="3" id="KW-1185">Reference proteome</keyword>
<reference evidence="2 3" key="1">
    <citation type="submission" date="2014-06" db="EMBL/GenBank/DDBJ databases">
        <authorList>
            <person name="Ngugi D.K."/>
            <person name="Blom J."/>
            <person name="Alam I."/>
            <person name="Rashid M."/>
            <person name="Baalawi W."/>
            <person name="Zhang G."/>
            <person name="Hikmawan T."/>
            <person name="Guan Y."/>
            <person name="Antunes A."/>
            <person name="Siam R."/>
            <person name="El-Dorry H."/>
            <person name="Bajic V."/>
            <person name="Stingl U."/>
        </authorList>
    </citation>
    <scope>NUCLEOTIDE SEQUENCE [LARGE SCALE GENOMIC DNA]</scope>
    <source>
        <strain evidence="2">SCGC AAA799-P11</strain>
    </source>
</reference>
<protein>
    <submittedName>
        <fullName evidence="2">Spondin N domain containing protein</fullName>
    </submittedName>
</protein>
<feature type="domain" description="Spondin" evidence="1">
    <location>
        <begin position="33"/>
        <end position="151"/>
    </location>
</feature>
<evidence type="ECO:0000313" key="2">
    <source>
        <dbReference type="EMBL" id="KFM16352.1"/>
    </source>
</evidence>
<organism evidence="2 3">
    <name type="scientific">Marine Group I thaumarchaeote SCGC AAA799-P11</name>
    <dbReference type="NCBI Taxonomy" id="1502295"/>
    <lineage>
        <taxon>Archaea</taxon>
        <taxon>Nitrososphaerota</taxon>
        <taxon>Marine Group I</taxon>
    </lineage>
</organism>
<evidence type="ECO:0000313" key="3">
    <source>
        <dbReference type="Proteomes" id="UP000029387"/>
    </source>
</evidence>
<comment type="caution">
    <text evidence="2">The sequence shown here is derived from an EMBL/GenBank/DDBJ whole genome shotgun (WGS) entry which is preliminary data.</text>
</comment>
<dbReference type="InterPro" id="IPR038678">
    <property type="entry name" value="Spondin_N_sf"/>
</dbReference>
<dbReference type="Gene3D" id="2.60.40.2130">
    <property type="entry name" value="F-spondin domain"/>
    <property type="match status" value="1"/>
</dbReference>
<dbReference type="InterPro" id="IPR009465">
    <property type="entry name" value="Spondin_N"/>
</dbReference>
<proteinExistence type="predicted"/>
<sequence length="222" mass="23700">VGIPESDAAKSQMYEVTITNLTPGQPITPPLLVTHSADAGFFTLGEMASYELQQLAENGNTEPLVEMLQGKTGVLDIVQGTTPLVPANDPGKTGLNYSETFTVSAEGNMRYLSFASMLVCTNDGFVGIDSVKLPFYKQKTVYVSAFDARTEMNTEDFADIPPPCQGAIGITSSDEGTGTSNPILSEDGVVIPHPGIIGDEDLQRNVHAWGNTAVKIDIVRMN</sequence>
<dbReference type="PATRIC" id="fig|1502295.3.peg.1361"/>
<dbReference type="Proteomes" id="UP000029387">
    <property type="component" value="Unassembled WGS sequence"/>
</dbReference>
<accession>A0A087RS98</accession>
<feature type="non-terminal residue" evidence="2">
    <location>
        <position position="1"/>
    </location>
</feature>
<dbReference type="Pfam" id="PF06468">
    <property type="entry name" value="Spond_N"/>
    <property type="match status" value="1"/>
</dbReference>
<name>A0A087RS98_9ARCH</name>
<gene>
    <name evidence="2" type="ORF">AAA799P11_01440</name>
</gene>